<dbReference type="SUPFAM" id="SSF101941">
    <property type="entry name" value="NAC domain"/>
    <property type="match status" value="1"/>
</dbReference>
<evidence type="ECO:0000256" key="1">
    <source>
        <dbReference type="ARBA" id="ARBA00004123"/>
    </source>
</evidence>
<feature type="domain" description="NAC" evidence="6">
    <location>
        <begin position="13"/>
        <end position="166"/>
    </location>
</feature>
<keyword evidence="4" id="KW-0804">Transcription</keyword>
<dbReference type="EMBL" id="CM027684">
    <property type="protein sequence ID" value="KAG0529445.1"/>
    <property type="molecule type" value="Genomic_DNA"/>
</dbReference>
<reference evidence="7" key="1">
    <citation type="journal article" date="2019" name="BMC Genomics">
        <title>A new reference genome for Sorghum bicolor reveals high levels of sequence similarity between sweet and grain genotypes: implications for the genetics of sugar metabolism.</title>
        <authorList>
            <person name="Cooper E.A."/>
            <person name="Brenton Z.W."/>
            <person name="Flinn B.S."/>
            <person name="Jenkins J."/>
            <person name="Shu S."/>
            <person name="Flowers D."/>
            <person name="Luo F."/>
            <person name="Wang Y."/>
            <person name="Xia P."/>
            <person name="Barry K."/>
            <person name="Daum C."/>
            <person name="Lipzen A."/>
            <person name="Yoshinaga Y."/>
            <person name="Schmutz J."/>
            <person name="Saski C."/>
            <person name="Vermerris W."/>
            <person name="Kresovich S."/>
        </authorList>
    </citation>
    <scope>NUCLEOTIDE SEQUENCE</scope>
</reference>
<name>A0A921QYD2_SORBI</name>
<dbReference type="AlphaFoldDB" id="A0A921QYD2"/>
<proteinExistence type="predicted"/>
<evidence type="ECO:0000256" key="3">
    <source>
        <dbReference type="ARBA" id="ARBA00023125"/>
    </source>
</evidence>
<dbReference type="Proteomes" id="UP000807115">
    <property type="component" value="Chromosome 5"/>
</dbReference>
<evidence type="ECO:0000259" key="6">
    <source>
        <dbReference type="PROSITE" id="PS51005"/>
    </source>
</evidence>
<dbReference type="GO" id="GO:0003677">
    <property type="term" value="F:DNA binding"/>
    <property type="evidence" value="ECO:0007669"/>
    <property type="project" value="UniProtKB-KW"/>
</dbReference>
<sequence>MSMSFVCMVEAELPPGFRFHPRDDELIREYLAPKVFGKIGFSGHRPPMVDVDLNKVEPWDLPRAALVGPRQWYFFSQRDRKYATGQRTNRATASGYWKATGKDRVVECHGMLVGMRKTLVFYNGRAPKGSKTEWVMHEYRMMEGSHYQQSSNLSKEDWVLCKVICKKKPGVANFKASRSLATDGHGTTTASTPPPLQTLMGITLTQVQAAMAMPRASLKTTTANSHVQEEIRGTLQNGASNNIVVDGVQQPSYLPVIADDNNAKGQPDEMGSYTDPVNCKKDLLTVLLSDLGGEVVPSLPPEMAASMSSTWMMNHF</sequence>
<keyword evidence="2" id="KW-0805">Transcription regulation</keyword>
<keyword evidence="3" id="KW-0238">DNA-binding</keyword>
<evidence type="ECO:0000256" key="5">
    <source>
        <dbReference type="ARBA" id="ARBA00023242"/>
    </source>
</evidence>
<dbReference type="InterPro" id="IPR003441">
    <property type="entry name" value="NAC-dom"/>
</dbReference>
<organism evidence="7 8">
    <name type="scientific">Sorghum bicolor</name>
    <name type="common">Sorghum</name>
    <name type="synonym">Sorghum vulgare</name>
    <dbReference type="NCBI Taxonomy" id="4558"/>
    <lineage>
        <taxon>Eukaryota</taxon>
        <taxon>Viridiplantae</taxon>
        <taxon>Streptophyta</taxon>
        <taxon>Embryophyta</taxon>
        <taxon>Tracheophyta</taxon>
        <taxon>Spermatophyta</taxon>
        <taxon>Magnoliopsida</taxon>
        <taxon>Liliopsida</taxon>
        <taxon>Poales</taxon>
        <taxon>Poaceae</taxon>
        <taxon>PACMAD clade</taxon>
        <taxon>Panicoideae</taxon>
        <taxon>Andropogonodae</taxon>
        <taxon>Andropogoneae</taxon>
        <taxon>Sorghinae</taxon>
        <taxon>Sorghum</taxon>
    </lineage>
</organism>
<evidence type="ECO:0000313" key="7">
    <source>
        <dbReference type="EMBL" id="KAG0529445.1"/>
    </source>
</evidence>
<dbReference type="Gene3D" id="2.170.150.80">
    <property type="entry name" value="NAC domain"/>
    <property type="match status" value="1"/>
</dbReference>
<evidence type="ECO:0000313" key="8">
    <source>
        <dbReference type="Proteomes" id="UP000807115"/>
    </source>
</evidence>
<protein>
    <recommendedName>
        <fullName evidence="6">NAC domain-containing protein</fullName>
    </recommendedName>
</protein>
<dbReference type="Pfam" id="PF02365">
    <property type="entry name" value="NAM"/>
    <property type="match status" value="1"/>
</dbReference>
<dbReference type="FunFam" id="2.170.150.80:FF:000006">
    <property type="entry name" value="NAC domain-containing protein 100-like"/>
    <property type="match status" value="1"/>
</dbReference>
<dbReference type="PROSITE" id="PS51005">
    <property type="entry name" value="NAC"/>
    <property type="match status" value="1"/>
</dbReference>
<comment type="subcellular location">
    <subcellularLocation>
        <location evidence="1">Nucleus</location>
    </subcellularLocation>
</comment>
<dbReference type="InterPro" id="IPR036093">
    <property type="entry name" value="NAC_dom_sf"/>
</dbReference>
<accession>A0A921QYD2</accession>
<reference evidence="7" key="2">
    <citation type="submission" date="2020-10" db="EMBL/GenBank/DDBJ databases">
        <authorList>
            <person name="Cooper E.A."/>
            <person name="Brenton Z.W."/>
            <person name="Flinn B.S."/>
            <person name="Jenkins J."/>
            <person name="Shu S."/>
            <person name="Flowers D."/>
            <person name="Luo F."/>
            <person name="Wang Y."/>
            <person name="Xia P."/>
            <person name="Barry K."/>
            <person name="Daum C."/>
            <person name="Lipzen A."/>
            <person name="Yoshinaga Y."/>
            <person name="Schmutz J."/>
            <person name="Saski C."/>
            <person name="Vermerris W."/>
            <person name="Kresovich S."/>
        </authorList>
    </citation>
    <scope>NUCLEOTIDE SEQUENCE</scope>
</reference>
<evidence type="ECO:0000256" key="4">
    <source>
        <dbReference type="ARBA" id="ARBA00023163"/>
    </source>
</evidence>
<comment type="caution">
    <text evidence="7">The sequence shown here is derived from an EMBL/GenBank/DDBJ whole genome shotgun (WGS) entry which is preliminary data.</text>
</comment>
<evidence type="ECO:0000256" key="2">
    <source>
        <dbReference type="ARBA" id="ARBA00023015"/>
    </source>
</evidence>
<dbReference type="PANTHER" id="PTHR31744">
    <property type="entry name" value="PROTEIN CUP-SHAPED COTYLEDON 2-RELATED"/>
    <property type="match status" value="1"/>
</dbReference>
<dbReference type="GO" id="GO:0005634">
    <property type="term" value="C:nucleus"/>
    <property type="evidence" value="ECO:0007669"/>
    <property type="project" value="UniProtKB-SubCell"/>
</dbReference>
<keyword evidence="5" id="KW-0539">Nucleus</keyword>
<dbReference type="PANTHER" id="PTHR31744:SF217">
    <property type="entry name" value="OS12G0610600 PROTEIN"/>
    <property type="match status" value="1"/>
</dbReference>
<gene>
    <name evidence="7" type="ORF">BDA96_05G098500</name>
</gene>
<dbReference type="GO" id="GO:0006355">
    <property type="term" value="P:regulation of DNA-templated transcription"/>
    <property type="evidence" value="ECO:0007669"/>
    <property type="project" value="InterPro"/>
</dbReference>